<gene>
    <name evidence="2" type="ORF">EFL95_00225</name>
</gene>
<keyword evidence="3" id="KW-1185">Reference proteome</keyword>
<evidence type="ECO:0000256" key="1">
    <source>
        <dbReference type="SAM" id="SignalP"/>
    </source>
</evidence>
<dbReference type="Proteomes" id="UP000277094">
    <property type="component" value="Unassembled WGS sequence"/>
</dbReference>
<keyword evidence="1" id="KW-0732">Signal</keyword>
<evidence type="ECO:0000313" key="3">
    <source>
        <dbReference type="Proteomes" id="UP000277094"/>
    </source>
</evidence>
<protein>
    <submittedName>
        <fullName evidence="2">Uncharacterized protein</fullName>
    </submittedName>
</protein>
<feature type="chain" id="PRO_5038531743" evidence="1">
    <location>
        <begin position="16"/>
        <end position="314"/>
    </location>
</feature>
<dbReference type="EMBL" id="RJSG01000001">
    <property type="protein sequence ID" value="RNL80851.1"/>
    <property type="molecule type" value="Genomic_DNA"/>
</dbReference>
<dbReference type="AlphaFoldDB" id="A0A3N0DZ59"/>
<accession>A0A3N0DZ59</accession>
<comment type="caution">
    <text evidence="2">The sequence shown here is derived from an EMBL/GenBank/DDBJ whole genome shotgun (WGS) entry which is preliminary data.</text>
</comment>
<name>A0A3N0DZ59_9ACTN</name>
<feature type="signal peptide" evidence="1">
    <location>
        <begin position="1"/>
        <end position="15"/>
    </location>
</feature>
<sequence length="314" mass="33715">MLLLAGLGLSSPADAVGTGNPTISAPTPTAALYDGYTGPFVVDFDDAPVGTYDYVVLEVPAVGDPAPVTSVQHYDNNGTGLDPQLRVTALDPGSYRFQISDADTGTHAASVDFTVRSGSAPTCSLVVPTRVRVHAPLQKVTGKLNSTCAALHTATADWKVTRGGRTYDYFRFDGNASDTWSLYDGDPVGAYTVVPLSARSSDFTDVPQNKPTVVARRDSRLALGGSRSGSSVTLRTTLTVYSASTNVFRAWADKYVAVSYRTCSTCTWHHYRTLKTDAQGHASYRFTASSSREYRVDASGTSQAWEPIPKYKRL</sequence>
<proteinExistence type="predicted"/>
<organism evidence="2 3">
    <name type="scientific">Nocardioides marmorisolisilvae</name>
    <dbReference type="NCBI Taxonomy" id="1542737"/>
    <lineage>
        <taxon>Bacteria</taxon>
        <taxon>Bacillati</taxon>
        <taxon>Actinomycetota</taxon>
        <taxon>Actinomycetes</taxon>
        <taxon>Propionibacteriales</taxon>
        <taxon>Nocardioidaceae</taxon>
        <taxon>Nocardioides</taxon>
    </lineage>
</organism>
<evidence type="ECO:0000313" key="2">
    <source>
        <dbReference type="EMBL" id="RNL80851.1"/>
    </source>
</evidence>
<reference evidence="2 3" key="1">
    <citation type="submission" date="2018-11" db="EMBL/GenBank/DDBJ databases">
        <authorList>
            <person name="Li F."/>
        </authorList>
    </citation>
    <scope>NUCLEOTIDE SEQUENCE [LARGE SCALE GENOMIC DNA]</scope>
    <source>
        <strain evidence="2 3">KIS18-7</strain>
    </source>
</reference>